<dbReference type="RefSeq" id="WP_341834928.1">
    <property type="nucleotide sequence ID" value="NZ_CP149822.1"/>
</dbReference>
<reference evidence="2" key="1">
    <citation type="submission" date="2024-03" db="EMBL/GenBank/DDBJ databases">
        <title>Chitinophaga horti sp. nov., isolated from garden soil.</title>
        <authorList>
            <person name="Lee D.S."/>
            <person name="Han D.M."/>
            <person name="Baek J.H."/>
            <person name="Choi D.G."/>
            <person name="Jeon J.H."/>
            <person name="Jeon C.O."/>
        </authorList>
    </citation>
    <scope>NUCLEOTIDE SEQUENCE [LARGE SCALE GENOMIC DNA]</scope>
    <source>
        <strain evidence="2">GPA1</strain>
    </source>
</reference>
<dbReference type="Proteomes" id="UP001485459">
    <property type="component" value="Chromosome"/>
</dbReference>
<evidence type="ECO:0000313" key="2">
    <source>
        <dbReference type="Proteomes" id="UP001485459"/>
    </source>
</evidence>
<evidence type="ECO:0000313" key="1">
    <source>
        <dbReference type="EMBL" id="WZN39985.1"/>
    </source>
</evidence>
<dbReference type="EMBL" id="CP149822">
    <property type="protein sequence ID" value="WZN39985.1"/>
    <property type="molecule type" value="Genomic_DNA"/>
</dbReference>
<proteinExistence type="predicted"/>
<organism evidence="1 2">
    <name type="scientific">Chitinophaga pollutisoli</name>
    <dbReference type="NCBI Taxonomy" id="3133966"/>
    <lineage>
        <taxon>Bacteria</taxon>
        <taxon>Pseudomonadati</taxon>
        <taxon>Bacteroidota</taxon>
        <taxon>Chitinophagia</taxon>
        <taxon>Chitinophagales</taxon>
        <taxon>Chitinophagaceae</taxon>
        <taxon>Chitinophaga</taxon>
    </lineage>
</organism>
<accession>A0ABZ2YJS7</accession>
<gene>
    <name evidence="1" type="ORF">WJU16_18570</name>
</gene>
<name>A0ABZ2YJS7_9BACT</name>
<keyword evidence="2" id="KW-1185">Reference proteome</keyword>
<sequence>MLQTIDYLEAILEQQHRAEAEAAPDFYASELREMLGYTADGLRVALDRAMQACAALRMPVTLNFRRIYCWQGGEMAEDWQLSRLAGYLLIVNSDPRNPAVAQAQWMLFKKSYSF</sequence>
<protein>
    <submittedName>
        <fullName evidence="1">Uncharacterized protein</fullName>
    </submittedName>
</protein>